<proteinExistence type="predicted"/>
<dbReference type="SUPFAM" id="SSF56219">
    <property type="entry name" value="DNase I-like"/>
    <property type="match status" value="1"/>
</dbReference>
<dbReference type="EMBL" id="JAQIZT010000013">
    <property type="protein sequence ID" value="KAJ6974535.1"/>
    <property type="molecule type" value="Genomic_DNA"/>
</dbReference>
<gene>
    <name evidence="2" type="ORF">NC653_030590</name>
</gene>
<dbReference type="Pfam" id="PF00078">
    <property type="entry name" value="RVT_1"/>
    <property type="match status" value="1"/>
</dbReference>
<dbReference type="PROSITE" id="PS50878">
    <property type="entry name" value="RT_POL"/>
    <property type="match status" value="1"/>
</dbReference>
<dbReference type="AlphaFoldDB" id="A0AAD6LWC2"/>
<name>A0AAD6LWC2_9ROSI</name>
<accession>A0AAD6LWC2</accession>
<protein>
    <recommendedName>
        <fullName evidence="1">Reverse transcriptase domain-containing protein</fullName>
    </recommendedName>
</protein>
<dbReference type="InterPro" id="IPR036691">
    <property type="entry name" value="Endo/exonu/phosph_ase_sf"/>
</dbReference>
<dbReference type="Pfam" id="PF13966">
    <property type="entry name" value="zf-RVT"/>
    <property type="match status" value="1"/>
</dbReference>
<dbReference type="InterPro" id="IPR043502">
    <property type="entry name" value="DNA/RNA_pol_sf"/>
</dbReference>
<dbReference type="InterPro" id="IPR026960">
    <property type="entry name" value="RVT-Znf"/>
</dbReference>
<dbReference type="CDD" id="cd01650">
    <property type="entry name" value="RT_nLTR_like"/>
    <property type="match status" value="1"/>
</dbReference>
<evidence type="ECO:0000313" key="2">
    <source>
        <dbReference type="EMBL" id="KAJ6974535.1"/>
    </source>
</evidence>
<organism evidence="2 3">
    <name type="scientific">Populus alba x Populus x berolinensis</name>
    <dbReference type="NCBI Taxonomy" id="444605"/>
    <lineage>
        <taxon>Eukaryota</taxon>
        <taxon>Viridiplantae</taxon>
        <taxon>Streptophyta</taxon>
        <taxon>Embryophyta</taxon>
        <taxon>Tracheophyta</taxon>
        <taxon>Spermatophyta</taxon>
        <taxon>Magnoliopsida</taxon>
        <taxon>eudicotyledons</taxon>
        <taxon>Gunneridae</taxon>
        <taxon>Pentapetalae</taxon>
        <taxon>rosids</taxon>
        <taxon>fabids</taxon>
        <taxon>Malpighiales</taxon>
        <taxon>Salicaceae</taxon>
        <taxon>Saliceae</taxon>
        <taxon>Populus</taxon>
    </lineage>
</organism>
<dbReference type="SUPFAM" id="SSF56672">
    <property type="entry name" value="DNA/RNA polymerases"/>
    <property type="match status" value="1"/>
</dbReference>
<reference evidence="2" key="1">
    <citation type="journal article" date="2023" name="Mol. Ecol. Resour.">
        <title>Chromosome-level genome assembly of a triploid poplar Populus alba 'Berolinensis'.</title>
        <authorList>
            <person name="Chen S."/>
            <person name="Yu Y."/>
            <person name="Wang X."/>
            <person name="Wang S."/>
            <person name="Zhang T."/>
            <person name="Zhou Y."/>
            <person name="He R."/>
            <person name="Meng N."/>
            <person name="Wang Y."/>
            <person name="Liu W."/>
            <person name="Liu Z."/>
            <person name="Liu J."/>
            <person name="Guo Q."/>
            <person name="Huang H."/>
            <person name="Sederoff R.R."/>
            <person name="Wang G."/>
            <person name="Qu G."/>
            <person name="Chen S."/>
        </authorList>
    </citation>
    <scope>NUCLEOTIDE SEQUENCE</scope>
    <source>
        <strain evidence="2">SC-2020</strain>
    </source>
</reference>
<dbReference type="PANTHER" id="PTHR33116:SF84">
    <property type="entry name" value="RNA-DIRECTED DNA POLYMERASE"/>
    <property type="match status" value="1"/>
</dbReference>
<dbReference type="GO" id="GO:0003824">
    <property type="term" value="F:catalytic activity"/>
    <property type="evidence" value="ECO:0007669"/>
    <property type="project" value="InterPro"/>
</dbReference>
<evidence type="ECO:0000259" key="1">
    <source>
        <dbReference type="PROSITE" id="PS50878"/>
    </source>
</evidence>
<dbReference type="InterPro" id="IPR000477">
    <property type="entry name" value="RT_dom"/>
</dbReference>
<comment type="caution">
    <text evidence="2">The sequence shown here is derived from an EMBL/GenBank/DDBJ whole genome shotgun (WGS) entry which is preliminary data.</text>
</comment>
<feature type="domain" description="Reverse transcriptase" evidence="1">
    <location>
        <begin position="486"/>
        <end position="765"/>
    </location>
</feature>
<dbReference type="Gene3D" id="3.60.10.10">
    <property type="entry name" value="Endonuclease/exonuclease/phosphatase"/>
    <property type="match status" value="1"/>
</dbReference>
<dbReference type="Proteomes" id="UP001164929">
    <property type="component" value="Chromosome 13"/>
</dbReference>
<keyword evidence="3" id="KW-1185">Reference proteome</keyword>
<evidence type="ECO:0000313" key="3">
    <source>
        <dbReference type="Proteomes" id="UP001164929"/>
    </source>
</evidence>
<sequence>MFVVGSWNIWGLNGLQKQKNVHAWAQKNNLDIFGLLETKIGPANLAATQTNLAPSHWQFHSNITTSSTCRILIGWNSKKIHLTCVHSAPQWLTCDIFQLNSTAPTRITFVYGFNTPAERLALWHYITQESSSGIPWIVMGDFNAILQAADRIGGDTRWPLHLDDFNTCIRQSELIHIPYTGLKYSWHNGQHGYHTIQKKLDWVFGNQCLLSKWPAAHATFQPRCLSDHSAMILHLCIPTSRRYVPFKFLNIWATRDDFMDVVGSSWQTLVSGNPMYQLTTKLRRLKSVFRTLHHQHTSDITGRVASAREDWFAAQHFLDEHPASMEAQQNERSLASRYMQLCKDEEAFFKQRSRIQWLQLGDKNTAFFHKSLLHRQTRNIIHMLQDELGNTITDEQEIGQLATTYYEQLLSATPSPLAEDITSLYSTNISDTARCMANLPITNDDIKNALFSIPDSKSPGPDGYNALFFKKSWPIIGVDFIAAVRYFFSHNSLPRCVNATRVTLVPKIENPSCLNDYRPISCCNVLYKCISKLIVHRLKVALADVIDPSQTTFLPGRHISNAILLTQELLHNYHLNTGPARCALKIDLKKAFDTVSWDFILSGLVAIDLPPTMINWITTCITTAHYSISINRESHGFFKASRGIWQGDPLSPYLFVLAMAGLGGIIKQAIQQSSTFKYHWRCKPTGITHVCFADDLMLFCHADLESIGVLKSSLDKFSMLSGLSINLAKSSMYLSGIDDTLKSNIQCQLGIQQQHLPVRYLGVPLISTRLTHTDCILLVYWSSIFILPCSTIKTIERILSAFLWTGTSLSASGAKVAWTSVCYLVQEGGLGIKRIADWNKAATLKHIWHLLTNTTSIWTTWVHVVLLRNRSFWHINTSNPSWSWRKILQSRDWCRGWFTTRIGNGSLTSLWYDYWLPQGKRLIDDFSLRNLTATGLPWTAKVSAIITNGQWQFLPSSSELQAIWDSIRFLPSSSSPDICIWKGHPSGEFSIASAWELIRDVRPVTSIHHLLWFRGHIPRHSFILWLACRGRLRTMDRLHSVGILTNNICILCGNHVESHEHLFFECTFSGTVWRAINTKAKLQWPCIPWQQLLQWAAMNCQQKNNISNLIARLLLSASVYILWNERNNRIFSNRYKTTQAIVEEIFQLLRTHITNMEHACRIPESICTVWSLQV</sequence>
<dbReference type="Pfam" id="PF03372">
    <property type="entry name" value="Exo_endo_phos"/>
    <property type="match status" value="1"/>
</dbReference>
<dbReference type="PANTHER" id="PTHR33116">
    <property type="entry name" value="REVERSE TRANSCRIPTASE ZINC-BINDING DOMAIN-CONTAINING PROTEIN-RELATED-RELATED"/>
    <property type="match status" value="1"/>
</dbReference>
<dbReference type="InterPro" id="IPR005135">
    <property type="entry name" value="Endo/exonuclease/phosphatase"/>
</dbReference>